<evidence type="ECO:0000313" key="1">
    <source>
        <dbReference type="EMBL" id="KAJ8636895.1"/>
    </source>
</evidence>
<name>A0ACC2LU34_PERAE</name>
<reference evidence="1 2" key="1">
    <citation type="journal article" date="2022" name="Hortic Res">
        <title>A haplotype resolved chromosomal level avocado genome allows analysis of novel avocado genes.</title>
        <authorList>
            <person name="Nath O."/>
            <person name="Fletcher S.J."/>
            <person name="Hayward A."/>
            <person name="Shaw L.M."/>
            <person name="Masouleh A.K."/>
            <person name="Furtado A."/>
            <person name="Henry R.J."/>
            <person name="Mitter N."/>
        </authorList>
    </citation>
    <scope>NUCLEOTIDE SEQUENCE [LARGE SCALE GENOMIC DNA]</scope>
    <source>
        <strain evidence="2">cv. Hass</strain>
    </source>
</reference>
<proteinExistence type="predicted"/>
<evidence type="ECO:0000313" key="2">
    <source>
        <dbReference type="Proteomes" id="UP001234297"/>
    </source>
</evidence>
<dbReference type="EMBL" id="CM056811">
    <property type="protein sequence ID" value="KAJ8636895.1"/>
    <property type="molecule type" value="Genomic_DNA"/>
</dbReference>
<keyword evidence="2" id="KW-1185">Reference proteome</keyword>
<dbReference type="Proteomes" id="UP001234297">
    <property type="component" value="Chromosome 3"/>
</dbReference>
<accession>A0ACC2LU34</accession>
<comment type="caution">
    <text evidence="1">The sequence shown here is derived from an EMBL/GenBank/DDBJ whole genome shotgun (WGS) entry which is preliminary data.</text>
</comment>
<organism evidence="1 2">
    <name type="scientific">Persea americana</name>
    <name type="common">Avocado</name>
    <dbReference type="NCBI Taxonomy" id="3435"/>
    <lineage>
        <taxon>Eukaryota</taxon>
        <taxon>Viridiplantae</taxon>
        <taxon>Streptophyta</taxon>
        <taxon>Embryophyta</taxon>
        <taxon>Tracheophyta</taxon>
        <taxon>Spermatophyta</taxon>
        <taxon>Magnoliopsida</taxon>
        <taxon>Magnoliidae</taxon>
        <taxon>Laurales</taxon>
        <taxon>Lauraceae</taxon>
        <taxon>Persea</taxon>
    </lineage>
</organism>
<gene>
    <name evidence="1" type="ORF">MRB53_011162</name>
</gene>
<protein>
    <submittedName>
        <fullName evidence="1">Uncharacterized protein</fullName>
    </submittedName>
</protein>
<sequence length="183" mass="20142">MAYNEHNTQEELGSYYAYPPYVIFMPGQYQDQGQLLHSYNQYLVHPMCAGAINKGPGWTNIDSFEQIIARFSSIFEFDSGKPDYTLWGNGPVQATANNSHQNDGQGHVSGPRPSSSTEDQLETIVHPSFWSKPDYTLWGDCPVHPMANNSHQNDGQGYVSGATSSSSSAHQLGTTVNPIDGRP</sequence>